<protein>
    <submittedName>
        <fullName evidence="4">Oxidoreductase</fullName>
    </submittedName>
</protein>
<name>A0AAV5NZU0_9VIBR</name>
<dbReference type="PANTHER" id="PTHR22604:SF105">
    <property type="entry name" value="TRANS-1,2-DIHYDROBENZENE-1,2-DIOL DEHYDROGENASE"/>
    <property type="match status" value="1"/>
</dbReference>
<sequence length="334" mass="36984">MNASNNKIKWGIAGLGNIATRFATALTQHCDNAELYAVAARDQNRAQGFGEKYGCDTFYGSYEALAKDPNVQAIYVATVHPYHQPLTELFLKHKKHVLVEKPAFTNVADWLAMSALAKQQGVLLLEAMKTVAFPAYQELKSYLVDNQIQLTSIEAGFGNEHDFDPDLFIFNHELAGGTTLDVGVYGLWLFCDLCDTLNVKVSTPAVKMSTSFTQSKVDEDALFQFDGAISGTISASIVKNLPREALLKGKGVTITIHDKWWNPSHISIETQNGSFAINHPIKGNGFEYEIEHFSQLLLDEKHLSAVLKPHVTEQVLSIMEHSLVDAGYAHLTQR</sequence>
<evidence type="ECO:0000256" key="2">
    <source>
        <dbReference type="ARBA" id="ARBA00023002"/>
    </source>
</evidence>
<keyword evidence="5" id="KW-1185">Reference proteome</keyword>
<gene>
    <name evidence="4" type="ORF">GCM10007932_52210</name>
</gene>
<organism evidence="4 5">
    <name type="scientific">Vibrio penaeicida</name>
    <dbReference type="NCBI Taxonomy" id="104609"/>
    <lineage>
        <taxon>Bacteria</taxon>
        <taxon>Pseudomonadati</taxon>
        <taxon>Pseudomonadota</taxon>
        <taxon>Gammaproteobacteria</taxon>
        <taxon>Vibrionales</taxon>
        <taxon>Vibrionaceae</taxon>
        <taxon>Vibrio</taxon>
    </lineage>
</organism>
<evidence type="ECO:0000256" key="1">
    <source>
        <dbReference type="ARBA" id="ARBA00010928"/>
    </source>
</evidence>
<evidence type="ECO:0000313" key="5">
    <source>
        <dbReference type="Proteomes" id="UP001156690"/>
    </source>
</evidence>
<accession>A0AAV5NZU0</accession>
<dbReference type="RefSeq" id="WP_126607577.1">
    <property type="nucleotide sequence ID" value="NZ_AP025145.1"/>
</dbReference>
<dbReference type="GO" id="GO:0000166">
    <property type="term" value="F:nucleotide binding"/>
    <property type="evidence" value="ECO:0007669"/>
    <property type="project" value="InterPro"/>
</dbReference>
<dbReference type="InterPro" id="IPR000683">
    <property type="entry name" value="Gfo/Idh/MocA-like_OxRdtase_N"/>
</dbReference>
<dbReference type="InterPro" id="IPR050984">
    <property type="entry name" value="Gfo/Idh/MocA_domain"/>
</dbReference>
<dbReference type="PANTHER" id="PTHR22604">
    <property type="entry name" value="OXIDOREDUCTASES"/>
    <property type="match status" value="1"/>
</dbReference>
<dbReference type="Pfam" id="PF01408">
    <property type="entry name" value="GFO_IDH_MocA"/>
    <property type="match status" value="1"/>
</dbReference>
<feature type="domain" description="Gfo/Idh/MocA-like oxidoreductase N-terminal" evidence="3">
    <location>
        <begin position="8"/>
        <end position="124"/>
    </location>
</feature>
<dbReference type="InterPro" id="IPR036291">
    <property type="entry name" value="NAD(P)-bd_dom_sf"/>
</dbReference>
<dbReference type="SUPFAM" id="SSF51735">
    <property type="entry name" value="NAD(P)-binding Rossmann-fold domains"/>
    <property type="match status" value="1"/>
</dbReference>
<dbReference type="Gene3D" id="3.30.360.10">
    <property type="entry name" value="Dihydrodipicolinate Reductase, domain 2"/>
    <property type="match status" value="1"/>
</dbReference>
<reference evidence="5" key="1">
    <citation type="journal article" date="2019" name="Int. J. Syst. Evol. Microbiol.">
        <title>The Global Catalogue of Microorganisms (GCM) 10K type strain sequencing project: providing services to taxonomists for standard genome sequencing and annotation.</title>
        <authorList>
            <consortium name="The Broad Institute Genomics Platform"/>
            <consortium name="The Broad Institute Genome Sequencing Center for Infectious Disease"/>
            <person name="Wu L."/>
            <person name="Ma J."/>
        </authorList>
    </citation>
    <scope>NUCLEOTIDE SEQUENCE [LARGE SCALE GENOMIC DNA]</scope>
    <source>
        <strain evidence="5">NBRC 15640</strain>
    </source>
</reference>
<dbReference type="GO" id="GO:0016491">
    <property type="term" value="F:oxidoreductase activity"/>
    <property type="evidence" value="ECO:0007669"/>
    <property type="project" value="UniProtKB-KW"/>
</dbReference>
<dbReference type="Gene3D" id="3.40.50.720">
    <property type="entry name" value="NAD(P)-binding Rossmann-like Domain"/>
    <property type="match status" value="1"/>
</dbReference>
<comment type="similarity">
    <text evidence="1">Belongs to the Gfo/Idh/MocA family.</text>
</comment>
<dbReference type="EMBL" id="BSNX01000075">
    <property type="protein sequence ID" value="GLQ75858.1"/>
    <property type="molecule type" value="Genomic_DNA"/>
</dbReference>
<evidence type="ECO:0000313" key="4">
    <source>
        <dbReference type="EMBL" id="GLQ75858.1"/>
    </source>
</evidence>
<proteinExistence type="inferred from homology"/>
<keyword evidence="2" id="KW-0560">Oxidoreductase</keyword>
<dbReference type="AlphaFoldDB" id="A0AAV5NZU0"/>
<dbReference type="Proteomes" id="UP001156690">
    <property type="component" value="Unassembled WGS sequence"/>
</dbReference>
<comment type="caution">
    <text evidence="4">The sequence shown here is derived from an EMBL/GenBank/DDBJ whole genome shotgun (WGS) entry which is preliminary data.</text>
</comment>
<dbReference type="SUPFAM" id="SSF55347">
    <property type="entry name" value="Glyceraldehyde-3-phosphate dehydrogenase-like, C-terminal domain"/>
    <property type="match status" value="1"/>
</dbReference>
<evidence type="ECO:0000259" key="3">
    <source>
        <dbReference type="Pfam" id="PF01408"/>
    </source>
</evidence>